<comment type="caution">
    <text evidence="1">The sequence shown here is derived from an EMBL/GenBank/DDBJ whole genome shotgun (WGS) entry which is preliminary data.</text>
</comment>
<accession>A0A8S9NBI7</accession>
<reference evidence="1" key="1">
    <citation type="submission" date="2019-12" db="EMBL/GenBank/DDBJ databases">
        <title>Genome sequencing and annotation of Brassica cretica.</title>
        <authorList>
            <person name="Studholme D.J."/>
            <person name="Sarris P."/>
        </authorList>
    </citation>
    <scope>NUCLEOTIDE SEQUENCE</scope>
    <source>
        <strain evidence="1">PFS-109/04</strain>
        <tissue evidence="1">Leaf</tissue>
    </source>
</reference>
<dbReference type="Proteomes" id="UP000712600">
    <property type="component" value="Unassembled WGS sequence"/>
</dbReference>
<dbReference type="EMBL" id="QGKX02001621">
    <property type="protein sequence ID" value="KAF3502424.1"/>
    <property type="molecule type" value="Genomic_DNA"/>
</dbReference>
<organism evidence="1 2">
    <name type="scientific">Brassica cretica</name>
    <name type="common">Mustard</name>
    <dbReference type="NCBI Taxonomy" id="69181"/>
    <lineage>
        <taxon>Eukaryota</taxon>
        <taxon>Viridiplantae</taxon>
        <taxon>Streptophyta</taxon>
        <taxon>Embryophyta</taxon>
        <taxon>Tracheophyta</taxon>
        <taxon>Spermatophyta</taxon>
        <taxon>Magnoliopsida</taxon>
        <taxon>eudicotyledons</taxon>
        <taxon>Gunneridae</taxon>
        <taxon>Pentapetalae</taxon>
        <taxon>rosids</taxon>
        <taxon>malvids</taxon>
        <taxon>Brassicales</taxon>
        <taxon>Brassicaceae</taxon>
        <taxon>Brassiceae</taxon>
        <taxon>Brassica</taxon>
    </lineage>
</organism>
<dbReference type="AlphaFoldDB" id="A0A8S9NBI7"/>
<name>A0A8S9NBI7_BRACR</name>
<sequence length="143" mass="16022">AKAIMQRIPDDDDIKEDNSTLPVTCELLSSMKMPLERNPRAIQRDTATVSSVVVTNLKTVFRKGGVDRVEVNILTFKAVLIDERIEEGMVRKVWCTRNQTSSNIAMLERSGWIPLPSVGTTDSMMGLRKELTEKLLKEALTST</sequence>
<evidence type="ECO:0000313" key="1">
    <source>
        <dbReference type="EMBL" id="KAF3502424.1"/>
    </source>
</evidence>
<feature type="non-terminal residue" evidence="1">
    <location>
        <position position="1"/>
    </location>
</feature>
<proteinExistence type="predicted"/>
<protein>
    <submittedName>
        <fullName evidence="1">Uncharacterized protein</fullName>
    </submittedName>
</protein>
<evidence type="ECO:0000313" key="2">
    <source>
        <dbReference type="Proteomes" id="UP000712600"/>
    </source>
</evidence>
<gene>
    <name evidence="1" type="ORF">F2Q69_00041452</name>
</gene>